<keyword evidence="3" id="KW-0238">DNA-binding</keyword>
<dbReference type="Pfam" id="PF00126">
    <property type="entry name" value="HTH_1"/>
    <property type="match status" value="1"/>
</dbReference>
<reference evidence="7" key="1">
    <citation type="journal article" date="2019" name="Int. J. Syst. Evol. Microbiol.">
        <title>The Global Catalogue of Microorganisms (GCM) 10K type strain sequencing project: providing services to taxonomists for standard genome sequencing and annotation.</title>
        <authorList>
            <consortium name="The Broad Institute Genomics Platform"/>
            <consortium name="The Broad Institute Genome Sequencing Center for Infectious Disease"/>
            <person name="Wu L."/>
            <person name="Ma J."/>
        </authorList>
    </citation>
    <scope>NUCLEOTIDE SEQUENCE [LARGE SCALE GENOMIC DNA]</scope>
    <source>
        <strain evidence="7">CGMCC 1.19032</strain>
    </source>
</reference>
<accession>A0ABV9MVP5</accession>
<dbReference type="PRINTS" id="PR00039">
    <property type="entry name" value="HTHLYSR"/>
</dbReference>
<keyword evidence="2" id="KW-0805">Transcription regulation</keyword>
<dbReference type="PANTHER" id="PTHR30419">
    <property type="entry name" value="HTH-TYPE TRANSCRIPTIONAL REGULATOR YBHD"/>
    <property type="match status" value="1"/>
</dbReference>
<evidence type="ECO:0000256" key="1">
    <source>
        <dbReference type="ARBA" id="ARBA00009437"/>
    </source>
</evidence>
<evidence type="ECO:0000256" key="3">
    <source>
        <dbReference type="ARBA" id="ARBA00023125"/>
    </source>
</evidence>
<name>A0ABV9MVP5_9ENTE</name>
<dbReference type="RefSeq" id="WP_204654359.1">
    <property type="nucleotide sequence ID" value="NZ_JAFBFD010000025.1"/>
</dbReference>
<dbReference type="Gene3D" id="3.40.190.290">
    <property type="match status" value="1"/>
</dbReference>
<proteinExistence type="inferred from homology"/>
<feature type="domain" description="HTH lysR-type" evidence="5">
    <location>
        <begin position="1"/>
        <end position="58"/>
    </location>
</feature>
<dbReference type="SUPFAM" id="SSF46785">
    <property type="entry name" value="Winged helix' DNA-binding domain"/>
    <property type="match status" value="1"/>
</dbReference>
<dbReference type="Pfam" id="PF03466">
    <property type="entry name" value="LysR_substrate"/>
    <property type="match status" value="1"/>
</dbReference>
<organism evidence="6 7">
    <name type="scientific">Enterococcus lemanii</name>
    <dbReference type="NCBI Taxonomy" id="1159752"/>
    <lineage>
        <taxon>Bacteria</taxon>
        <taxon>Bacillati</taxon>
        <taxon>Bacillota</taxon>
        <taxon>Bacilli</taxon>
        <taxon>Lactobacillales</taxon>
        <taxon>Enterococcaceae</taxon>
        <taxon>Enterococcus</taxon>
    </lineage>
</organism>
<dbReference type="InterPro" id="IPR050950">
    <property type="entry name" value="HTH-type_LysR_regulators"/>
</dbReference>
<evidence type="ECO:0000259" key="5">
    <source>
        <dbReference type="PROSITE" id="PS50931"/>
    </source>
</evidence>
<comment type="caution">
    <text evidence="6">The sequence shown here is derived from an EMBL/GenBank/DDBJ whole genome shotgun (WGS) entry which is preliminary data.</text>
</comment>
<dbReference type="Gene3D" id="1.10.10.10">
    <property type="entry name" value="Winged helix-like DNA-binding domain superfamily/Winged helix DNA-binding domain"/>
    <property type="match status" value="1"/>
</dbReference>
<dbReference type="InterPro" id="IPR005119">
    <property type="entry name" value="LysR_subst-bd"/>
</dbReference>
<dbReference type="InterPro" id="IPR000847">
    <property type="entry name" value="LysR_HTH_N"/>
</dbReference>
<gene>
    <name evidence="6" type="ORF">ACFO5I_07560</name>
</gene>
<keyword evidence="4" id="KW-0804">Transcription</keyword>
<dbReference type="InterPro" id="IPR036388">
    <property type="entry name" value="WH-like_DNA-bd_sf"/>
</dbReference>
<keyword evidence="7" id="KW-1185">Reference proteome</keyword>
<dbReference type="PROSITE" id="PS50931">
    <property type="entry name" value="HTH_LYSR"/>
    <property type="match status" value="1"/>
</dbReference>
<evidence type="ECO:0000256" key="4">
    <source>
        <dbReference type="ARBA" id="ARBA00023163"/>
    </source>
</evidence>
<dbReference type="SUPFAM" id="SSF53850">
    <property type="entry name" value="Periplasmic binding protein-like II"/>
    <property type="match status" value="1"/>
</dbReference>
<sequence>MNLRQLEFFVALAKTEHMTQVAKELNTSQPNISHAINTLERELGVALFEKKGRNLSLTRYGRAFYEQVAPSLQSLNMAQNKITEMVDPNLGEIKIGFIYTLGAQSIPSKVRDFKQMPDNERIRFLFSQGNSHKIIDMLQQNQIDLGFCSKVEADSDLQFDLFTKEELILVVPENHPLAIHEEIELDETTAFPYIYYHKNSGLRPILDEVIQKFSLDLQISYELEEDHSILGFVSAGFGIALMPDILSIASYPVKKIKIRNALPERNIYLVSKKQETLSLVVKKFKDYCLKKSDIGLNL</sequence>
<evidence type="ECO:0000313" key="6">
    <source>
        <dbReference type="EMBL" id="MFC4719590.1"/>
    </source>
</evidence>
<dbReference type="Proteomes" id="UP001595969">
    <property type="component" value="Unassembled WGS sequence"/>
</dbReference>
<evidence type="ECO:0000313" key="7">
    <source>
        <dbReference type="Proteomes" id="UP001595969"/>
    </source>
</evidence>
<comment type="similarity">
    <text evidence="1">Belongs to the LysR transcriptional regulatory family.</text>
</comment>
<dbReference type="EMBL" id="JBHSGS010000042">
    <property type="protein sequence ID" value="MFC4719590.1"/>
    <property type="molecule type" value="Genomic_DNA"/>
</dbReference>
<dbReference type="PANTHER" id="PTHR30419:SF28">
    <property type="entry name" value="HTH-TYPE TRANSCRIPTIONAL REGULATOR BSDA"/>
    <property type="match status" value="1"/>
</dbReference>
<protein>
    <submittedName>
        <fullName evidence="6">LysR family transcriptional regulator</fullName>
    </submittedName>
</protein>
<evidence type="ECO:0000256" key="2">
    <source>
        <dbReference type="ARBA" id="ARBA00023015"/>
    </source>
</evidence>
<dbReference type="InterPro" id="IPR036390">
    <property type="entry name" value="WH_DNA-bd_sf"/>
</dbReference>